<dbReference type="InterPro" id="IPR000326">
    <property type="entry name" value="PAP2/HPO"/>
</dbReference>
<protein>
    <submittedName>
        <fullName evidence="3">Phosphatase PAP2 family protein</fullName>
    </submittedName>
</protein>
<accession>A0A420VXU8</accession>
<dbReference type="Gene3D" id="1.20.144.10">
    <property type="entry name" value="Phosphatidic acid phosphatase type 2/haloperoxidase"/>
    <property type="match status" value="1"/>
</dbReference>
<feature type="transmembrane region" description="Helical" evidence="1">
    <location>
        <begin position="141"/>
        <end position="160"/>
    </location>
</feature>
<reference evidence="3 4" key="1">
    <citation type="submission" date="2018-10" db="EMBL/GenBank/DDBJ databases">
        <title>Sphingobacterium sp. M05W1-28.</title>
        <authorList>
            <person name="Cai H."/>
        </authorList>
    </citation>
    <scope>NUCLEOTIDE SEQUENCE [LARGE SCALE GENOMIC DNA]</scope>
    <source>
        <strain evidence="3 4">M05W1-28</strain>
    </source>
</reference>
<gene>
    <name evidence="3" type="ORF">D7322_13835</name>
</gene>
<sequence>MEPKILKEKNLRNFSVTAVLFLLFIALTIAVLTFDMQPIGPGSSIVGLADLNKSLHDAIGVNHYWYNITEWTGLIAITVACGFSLLGLAQLIARKSIKKIDSDIFALGSFYLLVAICYALFEIWIVNYRPVMMDGTLEASYPSSHAMVVLCIMATAIMQFQTRIKNRLLKTVVIYISAFIIVMTIIGRLVSGVHWFTDIMGGVLLGFSLTMLYYSIVQRLNLSEHIL</sequence>
<proteinExistence type="predicted"/>
<evidence type="ECO:0000256" key="1">
    <source>
        <dbReference type="SAM" id="Phobius"/>
    </source>
</evidence>
<evidence type="ECO:0000313" key="4">
    <source>
        <dbReference type="Proteomes" id="UP000282423"/>
    </source>
</evidence>
<keyword evidence="4" id="KW-1185">Reference proteome</keyword>
<dbReference type="InterPro" id="IPR036938">
    <property type="entry name" value="PAP2/HPO_sf"/>
</dbReference>
<keyword evidence="1" id="KW-0812">Transmembrane</keyword>
<feature type="transmembrane region" description="Helical" evidence="1">
    <location>
        <begin position="104"/>
        <end position="121"/>
    </location>
</feature>
<dbReference type="RefSeq" id="WP_121124807.1">
    <property type="nucleotide sequence ID" value="NZ_RBWS01000009.1"/>
</dbReference>
<dbReference type="AlphaFoldDB" id="A0A420VXU8"/>
<dbReference type="EMBL" id="RBWS01000009">
    <property type="protein sequence ID" value="RKO71226.1"/>
    <property type="molecule type" value="Genomic_DNA"/>
</dbReference>
<name>A0A420VXU8_9SPHI</name>
<keyword evidence="1" id="KW-1133">Transmembrane helix</keyword>
<dbReference type="OrthoDB" id="9773582at2"/>
<comment type="caution">
    <text evidence="3">The sequence shown here is derived from an EMBL/GenBank/DDBJ whole genome shotgun (WGS) entry which is preliminary data.</text>
</comment>
<dbReference type="SMART" id="SM00014">
    <property type="entry name" value="acidPPc"/>
    <property type="match status" value="1"/>
</dbReference>
<evidence type="ECO:0000313" key="3">
    <source>
        <dbReference type="EMBL" id="RKO71226.1"/>
    </source>
</evidence>
<keyword evidence="1" id="KW-0472">Membrane</keyword>
<feature type="transmembrane region" description="Helical" evidence="1">
    <location>
        <begin position="71"/>
        <end position="92"/>
    </location>
</feature>
<dbReference type="Proteomes" id="UP000282423">
    <property type="component" value="Unassembled WGS sequence"/>
</dbReference>
<dbReference type="SUPFAM" id="SSF48317">
    <property type="entry name" value="Acid phosphatase/Vanadium-dependent haloperoxidase"/>
    <property type="match status" value="1"/>
</dbReference>
<feature type="transmembrane region" description="Helical" evidence="1">
    <location>
        <begin position="12"/>
        <end position="34"/>
    </location>
</feature>
<evidence type="ECO:0000259" key="2">
    <source>
        <dbReference type="SMART" id="SM00014"/>
    </source>
</evidence>
<feature type="transmembrane region" description="Helical" evidence="1">
    <location>
        <begin position="199"/>
        <end position="217"/>
    </location>
</feature>
<dbReference type="Pfam" id="PF01569">
    <property type="entry name" value="PAP2"/>
    <property type="match status" value="1"/>
</dbReference>
<feature type="domain" description="Phosphatidic acid phosphatase type 2/haloperoxidase" evidence="2">
    <location>
        <begin position="107"/>
        <end position="214"/>
    </location>
</feature>
<feature type="transmembrane region" description="Helical" evidence="1">
    <location>
        <begin position="172"/>
        <end position="193"/>
    </location>
</feature>
<organism evidence="3 4">
    <name type="scientific">Sphingobacterium puteale</name>
    <dbReference type="NCBI Taxonomy" id="2420510"/>
    <lineage>
        <taxon>Bacteria</taxon>
        <taxon>Pseudomonadati</taxon>
        <taxon>Bacteroidota</taxon>
        <taxon>Sphingobacteriia</taxon>
        <taxon>Sphingobacteriales</taxon>
        <taxon>Sphingobacteriaceae</taxon>
        <taxon>Sphingobacterium</taxon>
    </lineage>
</organism>